<protein>
    <recommendedName>
        <fullName evidence="1">Protein CotJB domain-containing protein</fullName>
    </recommendedName>
</protein>
<dbReference type="AlphaFoldDB" id="A0A9X1V994"/>
<gene>
    <name evidence="2" type="ORF">MM817_01838</name>
</gene>
<evidence type="ECO:0000259" key="1">
    <source>
        <dbReference type="Pfam" id="PF12652"/>
    </source>
</evidence>
<feature type="domain" description="Protein CotJB" evidence="1">
    <location>
        <begin position="11"/>
        <end position="87"/>
    </location>
</feature>
<organism evidence="2 3">
    <name type="scientific">Sulfoacidibacillus ferrooxidans</name>
    <dbReference type="NCBI Taxonomy" id="2005001"/>
    <lineage>
        <taxon>Bacteria</taxon>
        <taxon>Bacillati</taxon>
        <taxon>Bacillota</taxon>
        <taxon>Bacilli</taxon>
        <taxon>Bacillales</taxon>
        <taxon>Alicyclobacillaceae</taxon>
        <taxon>Sulfoacidibacillus</taxon>
    </lineage>
</organism>
<evidence type="ECO:0000313" key="2">
    <source>
        <dbReference type="EMBL" id="MCI0183555.1"/>
    </source>
</evidence>
<dbReference type="RefSeq" id="WP_241714003.1">
    <property type="nucleotide sequence ID" value="NZ_JALBUF010000005.1"/>
</dbReference>
<dbReference type="EMBL" id="JALBUF010000005">
    <property type="protein sequence ID" value="MCI0183555.1"/>
    <property type="molecule type" value="Genomic_DNA"/>
</dbReference>
<keyword evidence="3" id="KW-1185">Reference proteome</keyword>
<name>A0A9X1V994_9BACL</name>
<comment type="caution">
    <text evidence="2">The sequence shown here is derived from an EMBL/GenBank/DDBJ whole genome shotgun (WGS) entry which is preliminary data.</text>
</comment>
<proteinExistence type="predicted"/>
<dbReference type="Pfam" id="PF12652">
    <property type="entry name" value="CotJB"/>
    <property type="match status" value="1"/>
</dbReference>
<dbReference type="InterPro" id="IPR024207">
    <property type="entry name" value="CotJB_dom"/>
</dbReference>
<evidence type="ECO:0000313" key="3">
    <source>
        <dbReference type="Proteomes" id="UP001139263"/>
    </source>
</evidence>
<dbReference type="PIRSF" id="PIRSF010606">
    <property type="entry name" value="Spore_coat_CotJB"/>
    <property type="match status" value="1"/>
</dbReference>
<dbReference type="InterPro" id="IPR016571">
    <property type="entry name" value="Spore_coat_assembly_CotJB"/>
</dbReference>
<dbReference type="Proteomes" id="UP001139263">
    <property type="component" value="Unassembled WGS sequence"/>
</dbReference>
<reference evidence="2" key="1">
    <citation type="submission" date="2022-03" db="EMBL/GenBank/DDBJ databases">
        <title>Draft Genome Sequence of Firmicute Strain S0AB, a Heterotrophic Iron/Sulfur-Oxidizing Extreme Acidophile.</title>
        <authorList>
            <person name="Vergara E."/>
            <person name="Pakostova E."/>
            <person name="Johnson D.B."/>
            <person name="Holmes D.S."/>
        </authorList>
    </citation>
    <scope>NUCLEOTIDE SEQUENCE</scope>
    <source>
        <strain evidence="2">S0AB</strain>
    </source>
</reference>
<sequence>MNEPLTSHFYNSLHEIQSIDFVLNELHLYLDTHPADASALAQFEQFLRRRHALVEPFEKKYGPLIAGTTDTTTRTSWPWAEGPWPWQV</sequence>
<accession>A0A9X1V994</accession>